<feature type="compositionally biased region" description="Acidic residues" evidence="16">
    <location>
        <begin position="113"/>
        <end position="126"/>
    </location>
</feature>
<feature type="domain" description="CCHC-type" evidence="17">
    <location>
        <begin position="612"/>
        <end position="627"/>
    </location>
</feature>
<evidence type="ECO:0000256" key="1">
    <source>
        <dbReference type="ARBA" id="ARBA00022670"/>
    </source>
</evidence>
<dbReference type="InterPro" id="IPR041588">
    <property type="entry name" value="Integrase_H2C2"/>
</dbReference>
<feature type="region of interest" description="Disordered" evidence="16">
    <location>
        <begin position="511"/>
        <end position="538"/>
    </location>
</feature>
<evidence type="ECO:0000256" key="13">
    <source>
        <dbReference type="ARBA" id="ARBA00023125"/>
    </source>
</evidence>
<keyword evidence="4" id="KW-0540">Nuclease</keyword>
<dbReference type="SUPFAM" id="SSF56672">
    <property type="entry name" value="DNA/RNA polymerases"/>
    <property type="match status" value="1"/>
</dbReference>
<evidence type="ECO:0000256" key="2">
    <source>
        <dbReference type="ARBA" id="ARBA00022679"/>
    </source>
</evidence>
<dbReference type="GO" id="GO:0015074">
    <property type="term" value="P:DNA integration"/>
    <property type="evidence" value="ECO:0007669"/>
    <property type="project" value="UniProtKB-KW"/>
</dbReference>
<feature type="region of interest" description="Disordered" evidence="16">
    <location>
        <begin position="31"/>
        <end position="169"/>
    </location>
</feature>
<organism evidence="18">
    <name type="scientific">Tanacetum cinerariifolium</name>
    <name type="common">Dalmatian daisy</name>
    <name type="synonym">Chrysanthemum cinerariifolium</name>
    <dbReference type="NCBI Taxonomy" id="118510"/>
    <lineage>
        <taxon>Eukaryota</taxon>
        <taxon>Viridiplantae</taxon>
        <taxon>Streptophyta</taxon>
        <taxon>Embryophyta</taxon>
        <taxon>Tracheophyta</taxon>
        <taxon>Spermatophyta</taxon>
        <taxon>Magnoliopsida</taxon>
        <taxon>eudicotyledons</taxon>
        <taxon>Gunneridae</taxon>
        <taxon>Pentapetalae</taxon>
        <taxon>asterids</taxon>
        <taxon>campanulids</taxon>
        <taxon>Asterales</taxon>
        <taxon>Asteraceae</taxon>
        <taxon>Asteroideae</taxon>
        <taxon>Anthemideae</taxon>
        <taxon>Anthemidinae</taxon>
        <taxon>Tanacetum</taxon>
    </lineage>
</organism>
<dbReference type="PANTHER" id="PTHR37984">
    <property type="entry name" value="PROTEIN CBG26694"/>
    <property type="match status" value="1"/>
</dbReference>
<proteinExistence type="predicted"/>
<dbReference type="GO" id="GO:0006508">
    <property type="term" value="P:proteolysis"/>
    <property type="evidence" value="ECO:0007669"/>
    <property type="project" value="UniProtKB-KW"/>
</dbReference>
<keyword evidence="7" id="KW-0255">Endonuclease</keyword>
<dbReference type="CDD" id="cd09274">
    <property type="entry name" value="RNase_HI_RT_Ty3"/>
    <property type="match status" value="1"/>
</dbReference>
<sequence length="1200" mass="135550">MSSSDSVVTYTSISSEDVPFWGIRFFGMEQPDSLEAAPQSPIQTPPVPHDEDEHEPMFIQPYDPDYVSEPMYPEYIPLEDEHVLSAEEQPLSPVVSPTAESPEYVAELNPKEDPEEYEDDESEDGLVDYLMDGGDDGNDDDGDSSGNNADDEDKEDEEEEEEHLAPTNSAVVVLAIELVSLPEGTKPVISPPSTDIATTGARITALIYAVTVALPSRPLPPLPPPLYIPPPVDRRDDILKTEMPPRKRSYLFALGSSTLEFGAKRQGISKVGYGVRDTWVNPVEAVPEITPMTLGEVNIRVTKLAELHEHDTQDLYALLEDAQDSRTRISQRTKMAELRETDRRRQAQMVEIIRVMGDMRREMGDMQAELLALREQPRKARQPGSDARVPDHQDAYKILDPDAYAMTWEVLKKKITDKYCPQGEIKKLEIKLWNLKVKGNDVSTYTERFQKLTLICTKFVANETEKINKYISGLPDNIFGSVKSSKPKTLDETIELANDFMDQKLRTYAKRHTDNKRKADDSSRNNHGHQQQPFKRQNVAKVYNMGTSEKKPYSGNLPKCTKCHFYHNGPCTQKCHKCNKVGHFARDCRSSGNTNVINAQRDNRAIPKGNGCFECEAPGHFKRDCTKLKNKDGGNVNAQGWVYVVGNAEKKWNASRDPDSNVVTGTFLLKNHYASILFDIGADRSFISTAFSSLIYIVPTSLGNSYDVKLANGKIVGVDTIMRGCTLNFLNHPFNIDLMHIELGSFDVIIGMDWLRRCHAVIVCDEKLVRIPYGNETLIFRDDKSNDRRESRLTIISCSKAQEYMAKGLFPEDLSSLPPARPVEFQIDLIPGAAPIARAPYRLASSKLNEDFVVYYDASHKGLGAVLMQREKVIAYASRQLKVHEKNYTTHDLELGSVVFTLKIWRHYLYGTKCTVFTDHKSLQHILDQKELNMRQHRWLKLLSDYDCDIRYHPGKANVVADALSSLIEALKPENLENEDVGGMIRKDIPKEKLEPPADGTLCLNGRSWLPCYGDLRSVVMHESHKSKYSIHPGSEKMYQDMKKLYWWPNMKANIATCVSKCLTCAKRNPMEFKVGDMVMLKVSPWKWVVRFGKRGKLNPRYVGPFKVLAKVRKVAYRLELPQEFSRVHHTFHVSNLKKCYTDEPLVMPLEGIHGELSSLAVGTSSGSGNFSLAVGMPCEFYSQQSFPKLDAPSAIKFLE</sequence>
<accession>A0A6L2NR44</accession>
<dbReference type="InterPro" id="IPR050951">
    <property type="entry name" value="Retrovirus_Pol_polyprotein"/>
</dbReference>
<dbReference type="Pfam" id="PF03732">
    <property type="entry name" value="Retrotrans_gag"/>
    <property type="match status" value="1"/>
</dbReference>
<evidence type="ECO:0000259" key="17">
    <source>
        <dbReference type="PROSITE" id="PS50158"/>
    </source>
</evidence>
<dbReference type="InterPro" id="IPR021109">
    <property type="entry name" value="Peptidase_aspartic_dom_sf"/>
</dbReference>
<reference evidence="18" key="1">
    <citation type="journal article" date="2019" name="Sci. Rep.">
        <title>Draft genome of Tanacetum cinerariifolium, the natural source of mosquito coil.</title>
        <authorList>
            <person name="Yamashiro T."/>
            <person name="Shiraishi A."/>
            <person name="Satake H."/>
            <person name="Nakayama K."/>
        </authorList>
    </citation>
    <scope>NUCLEOTIDE SEQUENCE</scope>
</reference>
<keyword evidence="11 18" id="KW-0695">RNA-directed DNA polymerase</keyword>
<dbReference type="InterPro" id="IPR056924">
    <property type="entry name" value="SH3_Tf2-1"/>
</dbReference>
<keyword evidence="5" id="KW-0479">Metal-binding</keyword>
<dbReference type="AlphaFoldDB" id="A0A6L2NR44"/>
<dbReference type="Pfam" id="PF24626">
    <property type="entry name" value="SH3_Tf2-1"/>
    <property type="match status" value="1"/>
</dbReference>
<evidence type="ECO:0000256" key="8">
    <source>
        <dbReference type="ARBA" id="ARBA00022801"/>
    </source>
</evidence>
<dbReference type="SUPFAM" id="SSF57756">
    <property type="entry name" value="Retrovirus zinc finger-like domains"/>
    <property type="match status" value="1"/>
</dbReference>
<dbReference type="GO" id="GO:0003677">
    <property type="term" value="F:DNA binding"/>
    <property type="evidence" value="ECO:0007669"/>
    <property type="project" value="UniProtKB-KW"/>
</dbReference>
<dbReference type="GO" id="GO:0006310">
    <property type="term" value="P:DNA recombination"/>
    <property type="evidence" value="ECO:0007669"/>
    <property type="project" value="UniProtKB-KW"/>
</dbReference>
<keyword evidence="14" id="KW-0233">DNA recombination</keyword>
<protein>
    <submittedName>
        <fullName evidence="18">Reverse transcriptase domain-containing protein</fullName>
    </submittedName>
</protein>
<keyword evidence="10" id="KW-0229">DNA integration</keyword>
<evidence type="ECO:0000256" key="12">
    <source>
        <dbReference type="ARBA" id="ARBA00022932"/>
    </source>
</evidence>
<dbReference type="CDD" id="cd00303">
    <property type="entry name" value="retropepsin_like"/>
    <property type="match status" value="1"/>
</dbReference>
<dbReference type="Gene3D" id="3.10.20.370">
    <property type="match status" value="1"/>
</dbReference>
<dbReference type="InterPro" id="IPR005162">
    <property type="entry name" value="Retrotrans_gag_dom"/>
</dbReference>
<dbReference type="PROSITE" id="PS50158">
    <property type="entry name" value="ZF_CCHC"/>
    <property type="match status" value="2"/>
</dbReference>
<keyword evidence="6" id="KW-0064">Aspartyl protease</keyword>
<evidence type="ECO:0000313" key="18">
    <source>
        <dbReference type="EMBL" id="GEU88570.1"/>
    </source>
</evidence>
<keyword evidence="13" id="KW-0238">DNA-binding</keyword>
<evidence type="ECO:0000256" key="11">
    <source>
        <dbReference type="ARBA" id="ARBA00022918"/>
    </source>
</evidence>
<gene>
    <name evidence="18" type="ORF">Tci_060548</name>
</gene>
<dbReference type="GO" id="GO:0004519">
    <property type="term" value="F:endonuclease activity"/>
    <property type="evidence" value="ECO:0007669"/>
    <property type="project" value="UniProtKB-KW"/>
</dbReference>
<dbReference type="GO" id="GO:0008270">
    <property type="term" value="F:zinc ion binding"/>
    <property type="evidence" value="ECO:0007669"/>
    <property type="project" value="UniProtKB-KW"/>
</dbReference>
<dbReference type="InterPro" id="IPR001878">
    <property type="entry name" value="Znf_CCHC"/>
</dbReference>
<dbReference type="Gene3D" id="2.40.70.10">
    <property type="entry name" value="Acid Proteases"/>
    <property type="match status" value="1"/>
</dbReference>
<keyword evidence="2" id="KW-0808">Transferase</keyword>
<dbReference type="InterPro" id="IPR036875">
    <property type="entry name" value="Znf_CCHC_sf"/>
</dbReference>
<evidence type="ECO:0000256" key="5">
    <source>
        <dbReference type="ARBA" id="ARBA00022723"/>
    </source>
</evidence>
<dbReference type="Pfam" id="PF08284">
    <property type="entry name" value="RVP_2"/>
    <property type="match status" value="1"/>
</dbReference>
<keyword evidence="3" id="KW-0548">Nucleotidyltransferase</keyword>
<evidence type="ECO:0000256" key="6">
    <source>
        <dbReference type="ARBA" id="ARBA00022750"/>
    </source>
</evidence>
<keyword evidence="12" id="KW-0239">DNA-directed DNA polymerase</keyword>
<evidence type="ECO:0000256" key="4">
    <source>
        <dbReference type="ARBA" id="ARBA00022722"/>
    </source>
</evidence>
<dbReference type="InterPro" id="IPR043502">
    <property type="entry name" value="DNA/RNA_pol_sf"/>
</dbReference>
<evidence type="ECO:0000256" key="7">
    <source>
        <dbReference type="ARBA" id="ARBA00022759"/>
    </source>
</evidence>
<evidence type="ECO:0000256" key="14">
    <source>
        <dbReference type="ARBA" id="ARBA00023172"/>
    </source>
</evidence>
<evidence type="ECO:0000256" key="3">
    <source>
        <dbReference type="ARBA" id="ARBA00022695"/>
    </source>
</evidence>
<dbReference type="SMART" id="SM00343">
    <property type="entry name" value="ZnF_C2HC"/>
    <property type="match status" value="2"/>
</dbReference>
<evidence type="ECO:0000256" key="10">
    <source>
        <dbReference type="ARBA" id="ARBA00022908"/>
    </source>
</evidence>
<dbReference type="Pfam" id="PF17921">
    <property type="entry name" value="Integrase_H2C2"/>
    <property type="match status" value="1"/>
</dbReference>
<evidence type="ECO:0000256" key="9">
    <source>
        <dbReference type="ARBA" id="ARBA00022842"/>
    </source>
</evidence>
<dbReference type="PANTHER" id="PTHR37984:SF5">
    <property type="entry name" value="PROTEIN NYNRIN-LIKE"/>
    <property type="match status" value="1"/>
</dbReference>
<comment type="caution">
    <text evidence="18">The sequence shown here is derived from an EMBL/GenBank/DDBJ whole genome shotgun (WGS) entry which is preliminary data.</text>
</comment>
<keyword evidence="15" id="KW-0863">Zinc-finger</keyword>
<keyword evidence="8" id="KW-0378">Hydrolase</keyword>
<dbReference type="Pfam" id="PF17917">
    <property type="entry name" value="RT_RNaseH"/>
    <property type="match status" value="1"/>
</dbReference>
<evidence type="ECO:0000256" key="16">
    <source>
        <dbReference type="SAM" id="MobiDB-lite"/>
    </source>
</evidence>
<keyword evidence="15" id="KW-0862">Zinc</keyword>
<dbReference type="SUPFAM" id="SSF50630">
    <property type="entry name" value="Acid proteases"/>
    <property type="match status" value="1"/>
</dbReference>
<keyword evidence="1" id="KW-0645">Protease</keyword>
<feature type="compositionally biased region" description="Acidic residues" evidence="16">
    <location>
        <begin position="133"/>
        <end position="162"/>
    </location>
</feature>
<feature type="domain" description="CCHC-type" evidence="17">
    <location>
        <begin position="574"/>
        <end position="590"/>
    </location>
</feature>
<dbReference type="Pfam" id="PF00098">
    <property type="entry name" value="zf-CCHC"/>
    <property type="match status" value="2"/>
</dbReference>
<dbReference type="Gene3D" id="4.10.60.10">
    <property type="entry name" value="Zinc finger, CCHC-type"/>
    <property type="match status" value="1"/>
</dbReference>
<evidence type="ECO:0000256" key="15">
    <source>
        <dbReference type="PROSITE-ProRule" id="PRU00047"/>
    </source>
</evidence>
<name>A0A6L2NR44_TANCI</name>
<dbReference type="FunFam" id="3.10.20.370:FF:000001">
    <property type="entry name" value="Retrovirus-related Pol polyprotein from transposon 17.6-like protein"/>
    <property type="match status" value="1"/>
</dbReference>
<dbReference type="GO" id="GO:0003964">
    <property type="term" value="F:RNA-directed DNA polymerase activity"/>
    <property type="evidence" value="ECO:0007669"/>
    <property type="project" value="UniProtKB-KW"/>
</dbReference>
<dbReference type="GO" id="GO:0003887">
    <property type="term" value="F:DNA-directed DNA polymerase activity"/>
    <property type="evidence" value="ECO:0007669"/>
    <property type="project" value="UniProtKB-KW"/>
</dbReference>
<dbReference type="EMBL" id="BKCJ010009778">
    <property type="protein sequence ID" value="GEU88570.1"/>
    <property type="molecule type" value="Genomic_DNA"/>
</dbReference>
<dbReference type="GO" id="GO:0004190">
    <property type="term" value="F:aspartic-type endopeptidase activity"/>
    <property type="evidence" value="ECO:0007669"/>
    <property type="project" value="UniProtKB-KW"/>
</dbReference>
<dbReference type="Gene3D" id="1.10.340.70">
    <property type="match status" value="1"/>
</dbReference>
<dbReference type="InterPro" id="IPR041373">
    <property type="entry name" value="RT_RNaseH"/>
</dbReference>
<keyword evidence="9" id="KW-0460">Magnesium</keyword>